<dbReference type="InterPro" id="IPR004722">
    <property type="entry name" value="DHOase"/>
</dbReference>
<name>A0ABP9B5W1_9SPHI</name>
<dbReference type="SUPFAM" id="SSF51556">
    <property type="entry name" value="Metallo-dependent hydrolases"/>
    <property type="match status" value="1"/>
</dbReference>
<gene>
    <name evidence="3" type="ORF">GCM10023231_18810</name>
</gene>
<accession>A0ABP9B5W1</accession>
<evidence type="ECO:0000259" key="2">
    <source>
        <dbReference type="Pfam" id="PF12890"/>
    </source>
</evidence>
<dbReference type="PANTHER" id="PTHR43668:SF2">
    <property type="entry name" value="ALLANTOINASE"/>
    <property type="match status" value="1"/>
</dbReference>
<dbReference type="CDD" id="cd01317">
    <property type="entry name" value="DHOase_IIa"/>
    <property type="match status" value="1"/>
</dbReference>
<evidence type="ECO:0000313" key="4">
    <source>
        <dbReference type="Proteomes" id="UP001501411"/>
    </source>
</evidence>
<proteinExistence type="predicted"/>
<dbReference type="Proteomes" id="UP001501411">
    <property type="component" value="Unassembled WGS sequence"/>
</dbReference>
<dbReference type="Gene3D" id="2.30.40.10">
    <property type="entry name" value="Urease, subunit C, domain 1"/>
    <property type="match status" value="1"/>
</dbReference>
<evidence type="ECO:0000256" key="1">
    <source>
        <dbReference type="ARBA" id="ARBA00022975"/>
    </source>
</evidence>
<dbReference type="PANTHER" id="PTHR43668">
    <property type="entry name" value="ALLANTOINASE"/>
    <property type="match status" value="1"/>
</dbReference>
<dbReference type="RefSeq" id="WP_345231509.1">
    <property type="nucleotide sequence ID" value="NZ_BAABIQ010000029.1"/>
</dbReference>
<protein>
    <submittedName>
        <fullName evidence="3">Dihydroorotase</fullName>
    </submittedName>
</protein>
<comment type="caution">
    <text evidence="3">The sequence shown here is derived from an EMBL/GenBank/DDBJ whole genome shotgun (WGS) entry which is preliminary data.</text>
</comment>
<evidence type="ECO:0000313" key="3">
    <source>
        <dbReference type="EMBL" id="GAA4791119.1"/>
    </source>
</evidence>
<reference evidence="4" key="1">
    <citation type="journal article" date="2019" name="Int. J. Syst. Evol. Microbiol.">
        <title>The Global Catalogue of Microorganisms (GCM) 10K type strain sequencing project: providing services to taxonomists for standard genome sequencing and annotation.</title>
        <authorList>
            <consortium name="The Broad Institute Genomics Platform"/>
            <consortium name="The Broad Institute Genome Sequencing Center for Infectious Disease"/>
            <person name="Wu L."/>
            <person name="Ma J."/>
        </authorList>
    </citation>
    <scope>NUCLEOTIDE SEQUENCE [LARGE SCALE GENOMIC DNA]</scope>
    <source>
        <strain evidence="4">JCM 18200</strain>
    </source>
</reference>
<dbReference type="Gene3D" id="3.20.20.140">
    <property type="entry name" value="Metal-dependent hydrolases"/>
    <property type="match status" value="1"/>
</dbReference>
<dbReference type="InterPro" id="IPR011059">
    <property type="entry name" value="Metal-dep_hydrolase_composite"/>
</dbReference>
<dbReference type="InterPro" id="IPR024403">
    <property type="entry name" value="DHOase_cat"/>
</dbReference>
<feature type="domain" description="Dihydroorotase catalytic" evidence="2">
    <location>
        <begin position="55"/>
        <end position="239"/>
    </location>
</feature>
<dbReference type="EMBL" id="BAABIQ010000029">
    <property type="protein sequence ID" value="GAA4791119.1"/>
    <property type="molecule type" value="Genomic_DNA"/>
</dbReference>
<dbReference type="Pfam" id="PF12890">
    <property type="entry name" value="DHOase"/>
    <property type="match status" value="1"/>
</dbReference>
<dbReference type="InterPro" id="IPR050138">
    <property type="entry name" value="DHOase/Allantoinase_Hydrolase"/>
</dbReference>
<dbReference type="NCBIfam" id="TIGR00857">
    <property type="entry name" value="pyrC_multi"/>
    <property type="match status" value="1"/>
</dbReference>
<dbReference type="InterPro" id="IPR032466">
    <property type="entry name" value="Metal_Hydrolase"/>
</dbReference>
<organism evidence="3 4">
    <name type="scientific">Olivibacter ginsenosidimutans</name>
    <dbReference type="NCBI Taxonomy" id="1176537"/>
    <lineage>
        <taxon>Bacteria</taxon>
        <taxon>Pseudomonadati</taxon>
        <taxon>Bacteroidota</taxon>
        <taxon>Sphingobacteriia</taxon>
        <taxon>Sphingobacteriales</taxon>
        <taxon>Sphingobacteriaceae</taxon>
        <taxon>Olivibacter</taxon>
    </lineage>
</organism>
<sequence>MDKILIKSATLVYPGHEKNGQTFDILLEDGVIKAYGEHDSISDDGVAVIDGSNQFLAPGFFDLNANFGEPGLETKETIRSGCAAAMAGGFTGVAIQPNTQPPLHSRSEVSTLINGAKEELVSIYPIGAISKDRSGNDLAELYDMKLAGAAAFSNGNKSIQQAGLMSRALLYCKGFDGLVMAFAEDYSISNQAPMNEGEVSTYLGIKGNPNLAEEIMIARDLALAVYHGAPIHFSTISTSGSVALIREAKQKGIRVTCDVSAHHLVLTDDLVKSFDSHYKVNPPLRTQADIEALKTGLLDGTIDAIVSQHTPQEVEYKRVEFEIAKNGIIALQTVLPLVLRAGLPLVTLIEKLAINPRKILNIPLPRLDVGEMANLVLFNPEEKWIFDAQTNKSKSGNSPFYQSELTGKVTLVINKHKQYKG</sequence>
<keyword evidence="1" id="KW-0665">Pyrimidine biosynthesis</keyword>
<dbReference type="SUPFAM" id="SSF51338">
    <property type="entry name" value="Composite domain of metallo-dependent hydrolases"/>
    <property type="match status" value="1"/>
</dbReference>
<keyword evidence="4" id="KW-1185">Reference proteome</keyword>